<comment type="caution">
    <text evidence="1">The sequence shown here is derived from an EMBL/GenBank/DDBJ whole genome shotgun (WGS) entry which is preliminary data.</text>
</comment>
<reference evidence="1" key="1">
    <citation type="submission" date="2023-06" db="EMBL/GenBank/DDBJ databases">
        <title>Genome-scale phylogeny and comparative genomics of the fungal order Sordariales.</title>
        <authorList>
            <consortium name="Lawrence Berkeley National Laboratory"/>
            <person name="Hensen N."/>
            <person name="Bonometti L."/>
            <person name="Westerberg I."/>
            <person name="Brannstrom I.O."/>
            <person name="Guillou S."/>
            <person name="Cros-Aarteil S."/>
            <person name="Calhoun S."/>
            <person name="Haridas S."/>
            <person name="Kuo A."/>
            <person name="Mondo S."/>
            <person name="Pangilinan J."/>
            <person name="Riley R."/>
            <person name="Labutti K."/>
            <person name="Andreopoulos B."/>
            <person name="Lipzen A."/>
            <person name="Chen C."/>
            <person name="Yanf M."/>
            <person name="Daum C."/>
            <person name="Ng V."/>
            <person name="Clum A."/>
            <person name="Steindorff A."/>
            <person name="Ohm R."/>
            <person name="Martin F."/>
            <person name="Silar P."/>
            <person name="Natvig D."/>
            <person name="Lalanne C."/>
            <person name="Gautier V."/>
            <person name="Ament-Velasquez S.L."/>
            <person name="Kruys A."/>
            <person name="Hutchinson M.I."/>
            <person name="Powell A.J."/>
            <person name="Barry K."/>
            <person name="Miller A.N."/>
            <person name="Grigoriev I.V."/>
            <person name="Debuchy R."/>
            <person name="Gladieux P."/>
            <person name="Thoren M.H."/>
            <person name="Johannesson H."/>
        </authorList>
    </citation>
    <scope>NUCLEOTIDE SEQUENCE</scope>
    <source>
        <strain evidence="1">CBS 606.72</strain>
    </source>
</reference>
<organism evidence="1 2">
    <name type="scientific">Immersiella caudata</name>
    <dbReference type="NCBI Taxonomy" id="314043"/>
    <lineage>
        <taxon>Eukaryota</taxon>
        <taxon>Fungi</taxon>
        <taxon>Dikarya</taxon>
        <taxon>Ascomycota</taxon>
        <taxon>Pezizomycotina</taxon>
        <taxon>Sordariomycetes</taxon>
        <taxon>Sordariomycetidae</taxon>
        <taxon>Sordariales</taxon>
        <taxon>Lasiosphaeriaceae</taxon>
        <taxon>Immersiella</taxon>
    </lineage>
</organism>
<dbReference type="EMBL" id="JAULSU010000004">
    <property type="protein sequence ID" value="KAK0620824.1"/>
    <property type="molecule type" value="Genomic_DNA"/>
</dbReference>
<evidence type="ECO:0000313" key="1">
    <source>
        <dbReference type="EMBL" id="KAK0620824.1"/>
    </source>
</evidence>
<dbReference type="Proteomes" id="UP001175000">
    <property type="component" value="Unassembled WGS sequence"/>
</dbReference>
<evidence type="ECO:0000313" key="2">
    <source>
        <dbReference type="Proteomes" id="UP001175000"/>
    </source>
</evidence>
<protein>
    <submittedName>
        <fullName evidence="1">Uncharacterized protein</fullName>
    </submittedName>
</protein>
<proteinExistence type="predicted"/>
<keyword evidence="2" id="KW-1185">Reference proteome</keyword>
<dbReference type="AlphaFoldDB" id="A0AA40C130"/>
<name>A0AA40C130_9PEZI</name>
<gene>
    <name evidence="1" type="ORF">B0T14DRAFT_522216</name>
</gene>
<sequence>MPQTSSYPLLLSTRPRCSNFRYIAIIRGLQPQLKIQMSLPLADHALVNFPFPGKVSSKYYTLLCPYWFGPQFTSLKRLKDEADGFPTLQNQIDRWGSVRVLTIFHENHSLGRHFVADVWQQADEIGPDLGS</sequence>
<accession>A0AA40C130</accession>